<sequence>MSQNPYDAQAPQGRTPPTLSGELVPSGYVDPGRAAAGARSYDPLAGSQHLTYAPLQPYGPPPGQPGMGVPPIYVPTQKSVGVAFVLTFFFGPFGMFYSTVAGALIMLGIGLALAVLTGIVVFVISLITLGLGSVLVILAPLVGIPVWIGSIIWGCVAASKHNELVHAQIGMQFAAGAQYASGGQQAPGGYRPPGY</sequence>
<feature type="region of interest" description="Disordered" evidence="1">
    <location>
        <begin position="1"/>
        <end position="28"/>
    </location>
</feature>
<evidence type="ECO:0000313" key="3">
    <source>
        <dbReference type="EMBL" id="MFC5297999.1"/>
    </source>
</evidence>
<feature type="transmembrane region" description="Helical" evidence="2">
    <location>
        <begin position="133"/>
        <end position="156"/>
    </location>
</feature>
<feature type="transmembrane region" description="Helical" evidence="2">
    <location>
        <begin position="104"/>
        <end position="127"/>
    </location>
</feature>
<accession>A0ABW0FG56</accession>
<feature type="transmembrane region" description="Helical" evidence="2">
    <location>
        <begin position="79"/>
        <end position="97"/>
    </location>
</feature>
<organism evidence="3 4">
    <name type="scientific">Brachybacterium tyrofermentans</name>
    <dbReference type="NCBI Taxonomy" id="47848"/>
    <lineage>
        <taxon>Bacteria</taxon>
        <taxon>Bacillati</taxon>
        <taxon>Actinomycetota</taxon>
        <taxon>Actinomycetes</taxon>
        <taxon>Micrococcales</taxon>
        <taxon>Dermabacteraceae</taxon>
        <taxon>Brachybacterium</taxon>
    </lineage>
</organism>
<dbReference type="RefSeq" id="WP_193118116.1">
    <property type="nucleotide sequence ID" value="NZ_BAAAIR010000034.1"/>
</dbReference>
<proteinExistence type="predicted"/>
<evidence type="ECO:0008006" key="5">
    <source>
        <dbReference type="Google" id="ProtNLM"/>
    </source>
</evidence>
<reference evidence="4" key="1">
    <citation type="journal article" date="2019" name="Int. J. Syst. Evol. Microbiol.">
        <title>The Global Catalogue of Microorganisms (GCM) 10K type strain sequencing project: providing services to taxonomists for standard genome sequencing and annotation.</title>
        <authorList>
            <consortium name="The Broad Institute Genomics Platform"/>
            <consortium name="The Broad Institute Genome Sequencing Center for Infectious Disease"/>
            <person name="Wu L."/>
            <person name="Ma J."/>
        </authorList>
    </citation>
    <scope>NUCLEOTIDE SEQUENCE [LARGE SCALE GENOMIC DNA]</scope>
    <source>
        <strain evidence="4">CGMCC 1.16455</strain>
    </source>
</reference>
<dbReference type="Proteomes" id="UP001595937">
    <property type="component" value="Unassembled WGS sequence"/>
</dbReference>
<name>A0ABW0FG56_9MICO</name>
<protein>
    <recommendedName>
        <fullName evidence="5">DUF4190 domain-containing protein</fullName>
    </recommendedName>
</protein>
<dbReference type="GeneID" id="303297015"/>
<keyword evidence="2" id="KW-0472">Membrane</keyword>
<dbReference type="EMBL" id="JBHSLN010000023">
    <property type="protein sequence ID" value="MFC5297999.1"/>
    <property type="molecule type" value="Genomic_DNA"/>
</dbReference>
<comment type="caution">
    <text evidence="3">The sequence shown here is derived from an EMBL/GenBank/DDBJ whole genome shotgun (WGS) entry which is preliminary data.</text>
</comment>
<evidence type="ECO:0000256" key="1">
    <source>
        <dbReference type="SAM" id="MobiDB-lite"/>
    </source>
</evidence>
<gene>
    <name evidence="3" type="ORF">ACFPK8_10805</name>
</gene>
<keyword evidence="4" id="KW-1185">Reference proteome</keyword>
<evidence type="ECO:0000256" key="2">
    <source>
        <dbReference type="SAM" id="Phobius"/>
    </source>
</evidence>
<keyword evidence="2" id="KW-0812">Transmembrane</keyword>
<keyword evidence="2" id="KW-1133">Transmembrane helix</keyword>
<evidence type="ECO:0000313" key="4">
    <source>
        <dbReference type="Proteomes" id="UP001595937"/>
    </source>
</evidence>